<organism evidence="2 3">
    <name type="scientific">Eimeria acervulina</name>
    <name type="common">Coccidian parasite</name>
    <dbReference type="NCBI Taxonomy" id="5801"/>
    <lineage>
        <taxon>Eukaryota</taxon>
        <taxon>Sar</taxon>
        <taxon>Alveolata</taxon>
        <taxon>Apicomplexa</taxon>
        <taxon>Conoidasida</taxon>
        <taxon>Coccidia</taxon>
        <taxon>Eucoccidiorida</taxon>
        <taxon>Eimeriorina</taxon>
        <taxon>Eimeriidae</taxon>
        <taxon>Eimeria</taxon>
    </lineage>
</organism>
<feature type="region of interest" description="Disordered" evidence="1">
    <location>
        <begin position="351"/>
        <end position="415"/>
    </location>
</feature>
<dbReference type="AlphaFoldDB" id="U6GJY1"/>
<dbReference type="RefSeq" id="XP_013249566.1">
    <property type="nucleotide sequence ID" value="XM_013394112.1"/>
</dbReference>
<dbReference type="SUPFAM" id="SSF53474">
    <property type="entry name" value="alpha/beta-Hydrolases"/>
    <property type="match status" value="1"/>
</dbReference>
<dbReference type="Gene3D" id="3.40.50.1820">
    <property type="entry name" value="alpha/beta hydrolase"/>
    <property type="match status" value="1"/>
</dbReference>
<feature type="compositionally biased region" description="Polar residues" evidence="1">
    <location>
        <begin position="1"/>
        <end position="10"/>
    </location>
</feature>
<feature type="compositionally biased region" description="Basic and acidic residues" evidence="1">
    <location>
        <begin position="397"/>
        <end position="415"/>
    </location>
</feature>
<protein>
    <recommendedName>
        <fullName evidence="4">Serine aminopeptidase S33 domain-containing protein</fullName>
    </recommendedName>
</protein>
<feature type="region of interest" description="Disordered" evidence="1">
    <location>
        <begin position="1"/>
        <end position="39"/>
    </location>
</feature>
<evidence type="ECO:0000313" key="2">
    <source>
        <dbReference type="EMBL" id="CDI80485.1"/>
    </source>
</evidence>
<dbReference type="OMA" id="VAAMDFQ"/>
<evidence type="ECO:0000313" key="3">
    <source>
        <dbReference type="Proteomes" id="UP000018050"/>
    </source>
</evidence>
<dbReference type="PANTHER" id="PTHR11614">
    <property type="entry name" value="PHOSPHOLIPASE-RELATED"/>
    <property type="match status" value="1"/>
</dbReference>
<gene>
    <name evidence="2" type="ORF">EAH_00051840</name>
</gene>
<name>U6GJY1_EIMAC</name>
<reference evidence="2" key="1">
    <citation type="submission" date="2013-10" db="EMBL/GenBank/DDBJ databases">
        <title>Genomic analysis of the causative agents of coccidiosis in chickens.</title>
        <authorList>
            <person name="Reid A.J."/>
            <person name="Blake D."/>
            <person name="Billington K."/>
            <person name="Browne H."/>
            <person name="Dunn M."/>
            <person name="Hung S."/>
            <person name="Kawahara F."/>
            <person name="Miranda-Saavedra D."/>
            <person name="Mourier T."/>
            <person name="Nagra H."/>
            <person name="Otto T.D."/>
            <person name="Rawlings N."/>
            <person name="Sanchez A."/>
            <person name="Sanders M."/>
            <person name="Subramaniam C."/>
            <person name="Tay Y."/>
            <person name="Dear P."/>
            <person name="Doerig C."/>
            <person name="Gruber A."/>
            <person name="Parkinson J."/>
            <person name="Shirley M."/>
            <person name="Wan K.L."/>
            <person name="Berriman M."/>
            <person name="Tomley F."/>
            <person name="Pain A."/>
        </authorList>
    </citation>
    <scope>NUCLEOTIDE SEQUENCE</scope>
    <source>
        <strain evidence="2">Houghton</strain>
    </source>
</reference>
<dbReference type="GeneID" id="25273254"/>
<feature type="compositionally biased region" description="Polar residues" evidence="1">
    <location>
        <begin position="375"/>
        <end position="384"/>
    </location>
</feature>
<feature type="compositionally biased region" description="Basic and acidic residues" evidence="1">
    <location>
        <begin position="232"/>
        <end position="248"/>
    </location>
</feature>
<feature type="region of interest" description="Disordered" evidence="1">
    <location>
        <begin position="221"/>
        <end position="255"/>
    </location>
</feature>
<proteinExistence type="predicted"/>
<dbReference type="OrthoDB" id="354719at2759"/>
<reference evidence="2" key="2">
    <citation type="submission" date="2013-10" db="EMBL/GenBank/DDBJ databases">
        <authorList>
            <person name="Aslett M."/>
        </authorList>
    </citation>
    <scope>NUCLEOTIDE SEQUENCE</scope>
    <source>
        <strain evidence="2">Houghton</strain>
    </source>
</reference>
<dbReference type="VEuPathDB" id="ToxoDB:EAH_00051840"/>
<evidence type="ECO:0008006" key="4">
    <source>
        <dbReference type="Google" id="ProtNLM"/>
    </source>
</evidence>
<dbReference type="InterPro" id="IPR029058">
    <property type="entry name" value="AB_hydrolase_fold"/>
</dbReference>
<evidence type="ECO:0000256" key="1">
    <source>
        <dbReference type="SAM" id="MobiDB-lite"/>
    </source>
</evidence>
<accession>U6GJY1</accession>
<dbReference type="EMBL" id="HG671219">
    <property type="protein sequence ID" value="CDI80485.1"/>
    <property type="molecule type" value="Genomic_DNA"/>
</dbReference>
<dbReference type="InterPro" id="IPR051044">
    <property type="entry name" value="MAG_DAG_Lipase"/>
</dbReference>
<feature type="compositionally biased region" description="Low complexity" evidence="1">
    <location>
        <begin position="11"/>
        <end position="39"/>
    </location>
</feature>
<keyword evidence="3" id="KW-1185">Reference proteome</keyword>
<feature type="compositionally biased region" description="Low complexity" evidence="1">
    <location>
        <begin position="221"/>
        <end position="231"/>
    </location>
</feature>
<dbReference type="Proteomes" id="UP000018050">
    <property type="component" value="Unassembled WGS sequence"/>
</dbReference>
<sequence length="743" mass="80470">MGNAASSPLKSSSSSSSSSSSEKNQISKGIISSRSDSSSRLLPALDWEVISSDPLSRSVELRAAKEDKACYPLDGRPEHGQFINSQGLTLHYYIWYPVTSSSSNSSNSTNSSSSKCCCVKKKREDAPAACRLSGTPNFPFTSSRSAQQQQQQQQDEQDVVEELCVHCKREAAKNSRGVVLLLHGYQSHSRFSWLRRYSASPSVRRDPRIHGYTPHSALDKQLLQQQQQQKEQQQEQQKHQEEEKDVGEQKTSQEQPIAVRAAGSTAAAAAGAAAGCGCVGCLGTPQYRGSIVESLNLSGFIVCCLDMQSHGLSEGWGGCRCAVRELEDLALDALQMLLVLKRKMLLLRSSSTSSSSSRSGGVEVPAQPTKEEQQLAATNEQQEQNAKESKQDEEDERQNKQKDEQDGEEDKQNAKEEDKLCLLPIDSSFPFFIVGSSLGGWTAARCMETSQDTALLLNTFPELAAAVAAAASGQPAVAAAAAAESAAAGATGGGATGGAAEGTQVCAASDACRLIREYFFLRGAVLLSPMFDVEEAKRNVRWTYTRPLVQQLARWLPHMQITRNKLETKFETETEHRRRDPLYIHHGTRANTALQLLGKAELPIHPEETAKINEKCCKSLLVVHNALDEQCGIRGALSFYKGLSGVIDKTLIAVNAVPPSSSNAQAEPAAGASAAAAAAAEADMARSEEEFRQKVPLELQQELQQQHADLSLNGLDVHHSFASETDGDLILAKVVQWIDARAP</sequence>